<accession>A0A3P6PZK6</accession>
<gene>
    <name evidence="2" type="ORF">DILT_LOCUS862</name>
</gene>
<feature type="transmembrane region" description="Helical" evidence="1">
    <location>
        <begin position="51"/>
        <end position="73"/>
    </location>
</feature>
<keyword evidence="1" id="KW-0812">Transmembrane</keyword>
<keyword evidence="3" id="KW-1185">Reference proteome</keyword>
<evidence type="ECO:0000256" key="1">
    <source>
        <dbReference type="SAM" id="Phobius"/>
    </source>
</evidence>
<keyword evidence="1" id="KW-0472">Membrane</keyword>
<dbReference type="EMBL" id="UYRU01004471">
    <property type="protein sequence ID" value="VDK37470.1"/>
    <property type="molecule type" value="Genomic_DNA"/>
</dbReference>
<feature type="transmembrane region" description="Helical" evidence="1">
    <location>
        <begin position="79"/>
        <end position="100"/>
    </location>
</feature>
<name>A0A3P6PZK6_DIBLA</name>
<keyword evidence="1" id="KW-1133">Transmembrane helix</keyword>
<feature type="transmembrane region" description="Helical" evidence="1">
    <location>
        <begin position="6"/>
        <end position="30"/>
    </location>
</feature>
<sequence>MGVGGVILSVRVCFSIIFLSLALALGHWPCGTLTDSCLSSSDSEIYGKIRALLISSLALNCVAFVVGILGAVFGDAISGGGQTLSGIGGILALAAVAYYYSHLDENYSPMLAVMGMCYSL</sequence>
<evidence type="ECO:0000313" key="2">
    <source>
        <dbReference type="EMBL" id="VDK37470.1"/>
    </source>
</evidence>
<dbReference type="SMR" id="A0A3P6PZK6"/>
<protein>
    <submittedName>
        <fullName evidence="2">Uncharacterized protein</fullName>
    </submittedName>
</protein>
<proteinExistence type="predicted"/>
<evidence type="ECO:0000313" key="3">
    <source>
        <dbReference type="Proteomes" id="UP000281553"/>
    </source>
</evidence>
<reference evidence="2 3" key="1">
    <citation type="submission" date="2018-11" db="EMBL/GenBank/DDBJ databases">
        <authorList>
            <consortium name="Pathogen Informatics"/>
        </authorList>
    </citation>
    <scope>NUCLEOTIDE SEQUENCE [LARGE SCALE GENOMIC DNA]</scope>
</reference>
<dbReference type="AlphaFoldDB" id="A0A3P6PZK6"/>
<organism evidence="2 3">
    <name type="scientific">Dibothriocephalus latus</name>
    <name type="common">Fish tapeworm</name>
    <name type="synonym">Diphyllobothrium latum</name>
    <dbReference type="NCBI Taxonomy" id="60516"/>
    <lineage>
        <taxon>Eukaryota</taxon>
        <taxon>Metazoa</taxon>
        <taxon>Spiralia</taxon>
        <taxon>Lophotrochozoa</taxon>
        <taxon>Platyhelminthes</taxon>
        <taxon>Cestoda</taxon>
        <taxon>Eucestoda</taxon>
        <taxon>Diphyllobothriidea</taxon>
        <taxon>Diphyllobothriidae</taxon>
        <taxon>Dibothriocephalus</taxon>
    </lineage>
</organism>
<dbReference type="Proteomes" id="UP000281553">
    <property type="component" value="Unassembled WGS sequence"/>
</dbReference>